<dbReference type="Proteomes" id="UP000177096">
    <property type="component" value="Unassembled WGS sequence"/>
</dbReference>
<accession>A0A1G2UHN2</accession>
<dbReference type="AlphaFoldDB" id="A0A1G2UHN2"/>
<proteinExistence type="predicted"/>
<reference evidence="1 2" key="1">
    <citation type="journal article" date="2016" name="Nat. Commun.">
        <title>Thousands of microbial genomes shed light on interconnected biogeochemical processes in an aquifer system.</title>
        <authorList>
            <person name="Anantharaman K."/>
            <person name="Brown C.T."/>
            <person name="Hug L.A."/>
            <person name="Sharon I."/>
            <person name="Castelle C.J."/>
            <person name="Probst A.J."/>
            <person name="Thomas B.C."/>
            <person name="Singh A."/>
            <person name="Wilkins M.J."/>
            <person name="Karaoz U."/>
            <person name="Brodie E.L."/>
            <person name="Williams K.H."/>
            <person name="Hubbard S.S."/>
            <person name="Banfield J.F."/>
        </authorList>
    </citation>
    <scope>NUCLEOTIDE SEQUENCE [LARGE SCALE GENOMIC DNA]</scope>
</reference>
<evidence type="ECO:0000313" key="2">
    <source>
        <dbReference type="Proteomes" id="UP000177096"/>
    </source>
</evidence>
<dbReference type="InterPro" id="IPR013783">
    <property type="entry name" value="Ig-like_fold"/>
</dbReference>
<gene>
    <name evidence="1" type="ORF">A3I86_02265</name>
</gene>
<dbReference type="EMBL" id="MHWM01000016">
    <property type="protein sequence ID" value="OHB08915.1"/>
    <property type="molecule type" value="Genomic_DNA"/>
</dbReference>
<dbReference type="Gene3D" id="2.60.40.10">
    <property type="entry name" value="Immunoglobulins"/>
    <property type="match status" value="1"/>
</dbReference>
<organism evidence="1 2">
    <name type="scientific">Candidatus Zambryskibacteria bacterium RIFCSPLOWO2_02_FULL_39_14</name>
    <dbReference type="NCBI Taxonomy" id="1802769"/>
    <lineage>
        <taxon>Bacteria</taxon>
        <taxon>Candidatus Zambryskiibacteriota</taxon>
    </lineage>
</organism>
<evidence type="ECO:0000313" key="1">
    <source>
        <dbReference type="EMBL" id="OHB08915.1"/>
    </source>
</evidence>
<comment type="caution">
    <text evidence="1">The sequence shown here is derived from an EMBL/GenBank/DDBJ whole genome shotgun (WGS) entry which is preliminary data.</text>
</comment>
<dbReference type="Pfam" id="PF09136">
    <property type="entry name" value="Glucodextran_B"/>
    <property type="match status" value="1"/>
</dbReference>
<name>A0A1G2UHN2_9BACT</name>
<sequence>MKIDVQSKHIFLLILFIFLIAYSSYQARFLILGPRIWIDSPKDGYLSENSLVTIEGRAKNISWISLNDRQIFTDEKGAWSEKLIVSDGISIMAIKARDRLGRKTEKYLQIVRSTQTDLK</sequence>
<protein>
    <submittedName>
        <fullName evidence="1">Uncharacterized protein</fullName>
    </submittedName>
</protein>